<proteinExistence type="predicted"/>
<dbReference type="InterPro" id="IPR032710">
    <property type="entry name" value="NTF2-like_dom_sf"/>
</dbReference>
<evidence type="ECO:0000259" key="1">
    <source>
        <dbReference type="Pfam" id="PF13474"/>
    </source>
</evidence>
<dbReference type="SUPFAM" id="SSF54427">
    <property type="entry name" value="NTF2-like"/>
    <property type="match status" value="1"/>
</dbReference>
<dbReference type="InterPro" id="IPR037401">
    <property type="entry name" value="SnoaL-like"/>
</dbReference>
<evidence type="ECO:0000313" key="2">
    <source>
        <dbReference type="EMBL" id="TCC53513.1"/>
    </source>
</evidence>
<dbReference type="EMBL" id="SJKD01000001">
    <property type="protein sequence ID" value="TCC53513.1"/>
    <property type="molecule type" value="Genomic_DNA"/>
</dbReference>
<dbReference type="Pfam" id="PF13474">
    <property type="entry name" value="SnoaL_3"/>
    <property type="match status" value="1"/>
</dbReference>
<protein>
    <submittedName>
        <fullName evidence="2">DUF4440 domain-containing protein</fullName>
    </submittedName>
</protein>
<gene>
    <name evidence="2" type="ORF">E0H75_07455</name>
</gene>
<organism evidence="2 3">
    <name type="scientific">Kribbella capetownensis</name>
    <dbReference type="NCBI Taxonomy" id="1572659"/>
    <lineage>
        <taxon>Bacteria</taxon>
        <taxon>Bacillati</taxon>
        <taxon>Actinomycetota</taxon>
        <taxon>Actinomycetes</taxon>
        <taxon>Propionibacteriales</taxon>
        <taxon>Kribbellaceae</taxon>
        <taxon>Kribbella</taxon>
    </lineage>
</organism>
<feature type="domain" description="SnoaL-like" evidence="1">
    <location>
        <begin position="10"/>
        <end position="131"/>
    </location>
</feature>
<name>A0A4R0K0R5_9ACTN</name>
<dbReference type="AlphaFoldDB" id="A0A4R0K0R5"/>
<dbReference type="OrthoDB" id="9812295at2"/>
<reference evidence="2 3" key="1">
    <citation type="submission" date="2019-02" db="EMBL/GenBank/DDBJ databases">
        <title>Kribbella capetownensis sp. nov. and Kribbella speibonae sp. nov., isolated from soil.</title>
        <authorList>
            <person name="Curtis S.M."/>
            <person name="Norton I."/>
            <person name="Everest G.J."/>
            <person name="Meyers P.R."/>
        </authorList>
    </citation>
    <scope>NUCLEOTIDE SEQUENCE [LARGE SCALE GENOMIC DNA]</scope>
    <source>
        <strain evidence="2 3">YM53</strain>
    </source>
</reference>
<dbReference type="RefSeq" id="WP_131512433.1">
    <property type="nucleotide sequence ID" value="NZ_SJKD01000001.1"/>
</dbReference>
<dbReference type="Gene3D" id="3.10.450.50">
    <property type="match status" value="1"/>
</dbReference>
<accession>A0A4R0K0R5</accession>
<evidence type="ECO:0000313" key="3">
    <source>
        <dbReference type="Proteomes" id="UP000293342"/>
    </source>
</evidence>
<sequence length="144" mass="16204">MSEAEHEVGALLEDREQACRDKDIERLMSLYSPDIIYFDVVPPLHFSGSDAVRKNFVRWFDEYDGPIGLETHQLKIAASDNVAIAHMLHLDTGAMQADGSPSRSLWLRSTVCLERTDTEWLITHEHISLPVALDTMQAVLDATP</sequence>
<comment type="caution">
    <text evidence="2">The sequence shown here is derived from an EMBL/GenBank/DDBJ whole genome shotgun (WGS) entry which is preliminary data.</text>
</comment>
<dbReference type="Proteomes" id="UP000293342">
    <property type="component" value="Unassembled WGS sequence"/>
</dbReference>
<keyword evidence="3" id="KW-1185">Reference proteome</keyword>